<evidence type="ECO:0000313" key="2">
    <source>
        <dbReference type="EMBL" id="GBO06310.1"/>
    </source>
</evidence>
<proteinExistence type="predicted"/>
<evidence type="ECO:0000313" key="3">
    <source>
        <dbReference type="EMBL" id="GBO06311.1"/>
    </source>
</evidence>
<evidence type="ECO:0000313" key="5">
    <source>
        <dbReference type="EMBL" id="GBO06345.1"/>
    </source>
</evidence>
<evidence type="ECO:0000256" key="1">
    <source>
        <dbReference type="SAM" id="MobiDB-lite"/>
    </source>
</evidence>
<organism evidence="3 6">
    <name type="scientific">Araneus ventricosus</name>
    <name type="common">Orbweaver spider</name>
    <name type="synonym">Epeira ventricosa</name>
    <dbReference type="NCBI Taxonomy" id="182803"/>
    <lineage>
        <taxon>Eukaryota</taxon>
        <taxon>Metazoa</taxon>
        <taxon>Ecdysozoa</taxon>
        <taxon>Arthropoda</taxon>
        <taxon>Chelicerata</taxon>
        <taxon>Arachnida</taxon>
        <taxon>Araneae</taxon>
        <taxon>Araneomorphae</taxon>
        <taxon>Entelegynae</taxon>
        <taxon>Araneoidea</taxon>
        <taxon>Araneidae</taxon>
        <taxon>Araneus</taxon>
    </lineage>
</organism>
<evidence type="ECO:0000313" key="6">
    <source>
        <dbReference type="Proteomes" id="UP000499080"/>
    </source>
</evidence>
<feature type="region of interest" description="Disordered" evidence="1">
    <location>
        <begin position="35"/>
        <end position="56"/>
    </location>
</feature>
<gene>
    <name evidence="2" type="ORF">AVEN_136491_1</name>
    <name evidence="3" type="ORF">AVEN_184117_1</name>
    <name evidence="4" type="ORF">AVEN_254917_1</name>
    <name evidence="5" type="ORF">AVEN_259847_1</name>
</gene>
<sequence length="124" mass="14300">MITTTGVCCRIVWHSTPFQFLVHSFRLVVHDRSTPLKSTHSDPLSPPLLVPSSSSRPAAFMARQSKWSDGFRDRLDIQPSAPHRSNSHQFFPIDDRLRSGVVTNVQPYKWRNRNPPNDSENYRE</sequence>
<dbReference type="Proteomes" id="UP000499080">
    <property type="component" value="Unassembled WGS sequence"/>
</dbReference>
<comment type="caution">
    <text evidence="3">The sequence shown here is derived from an EMBL/GenBank/DDBJ whole genome shotgun (WGS) entry which is preliminary data.</text>
</comment>
<feature type="compositionally biased region" description="Polar residues" evidence="1">
    <location>
        <begin position="114"/>
        <end position="124"/>
    </location>
</feature>
<dbReference type="EMBL" id="BGPR01032692">
    <property type="protein sequence ID" value="GBO06310.1"/>
    <property type="molecule type" value="Genomic_DNA"/>
</dbReference>
<reference evidence="3 6" key="1">
    <citation type="journal article" date="2019" name="Sci. Rep.">
        <title>Orb-weaving spider Araneus ventricosus genome elucidates the spidroin gene catalogue.</title>
        <authorList>
            <person name="Kono N."/>
            <person name="Nakamura H."/>
            <person name="Ohtoshi R."/>
            <person name="Moran D.A.P."/>
            <person name="Shinohara A."/>
            <person name="Yoshida Y."/>
            <person name="Fujiwara M."/>
            <person name="Mori M."/>
            <person name="Tomita M."/>
            <person name="Arakawa K."/>
        </authorList>
    </citation>
    <scope>NUCLEOTIDE SEQUENCE [LARGE SCALE GENOMIC DNA]</scope>
</reference>
<evidence type="ECO:0000313" key="4">
    <source>
        <dbReference type="EMBL" id="GBO06344.1"/>
    </source>
</evidence>
<feature type="region of interest" description="Disordered" evidence="1">
    <location>
        <begin position="73"/>
        <end position="92"/>
    </location>
</feature>
<protein>
    <submittedName>
        <fullName evidence="3">Uncharacterized protein</fullName>
    </submittedName>
</protein>
<keyword evidence="6" id="KW-1185">Reference proteome</keyword>
<dbReference type="EMBL" id="BGPR01032693">
    <property type="protein sequence ID" value="GBO06311.1"/>
    <property type="molecule type" value="Genomic_DNA"/>
</dbReference>
<dbReference type="EMBL" id="BGPR01032707">
    <property type="protein sequence ID" value="GBO06345.1"/>
    <property type="molecule type" value="Genomic_DNA"/>
</dbReference>
<name>A0A4Y2U2M9_ARAVE</name>
<dbReference type="EMBL" id="BGPR01032706">
    <property type="protein sequence ID" value="GBO06344.1"/>
    <property type="molecule type" value="Genomic_DNA"/>
</dbReference>
<feature type="region of interest" description="Disordered" evidence="1">
    <location>
        <begin position="104"/>
        <end position="124"/>
    </location>
</feature>
<dbReference type="AlphaFoldDB" id="A0A4Y2U2M9"/>
<accession>A0A4Y2U2M9</accession>